<accession>A0A7J7M617</accession>
<comment type="caution">
    <text evidence="2">The sequence shown here is derived from an EMBL/GenBank/DDBJ whole genome shotgun (WGS) entry which is preliminary data.</text>
</comment>
<name>A0A7J7M617_9MAGN</name>
<dbReference type="EMBL" id="JACGCM010001747">
    <property type="protein sequence ID" value="KAF6150341.1"/>
    <property type="molecule type" value="Genomic_DNA"/>
</dbReference>
<keyword evidence="1" id="KW-0963">Cytoplasm</keyword>
<evidence type="ECO:0000313" key="3">
    <source>
        <dbReference type="Proteomes" id="UP000541444"/>
    </source>
</evidence>
<proteinExistence type="inferred from homology"/>
<keyword evidence="3" id="KW-1185">Reference proteome</keyword>
<dbReference type="EC" id="2.5.1.18" evidence="1"/>
<reference evidence="2 3" key="1">
    <citation type="journal article" date="2020" name="IScience">
        <title>Genome Sequencing of the Endangered Kingdonia uniflora (Circaeasteraceae, Ranunculales) Reveals Potential Mechanisms of Evolutionary Specialization.</title>
        <authorList>
            <person name="Sun Y."/>
            <person name="Deng T."/>
            <person name="Zhang A."/>
            <person name="Moore M.J."/>
            <person name="Landis J.B."/>
            <person name="Lin N."/>
            <person name="Zhang H."/>
            <person name="Zhang X."/>
            <person name="Huang J."/>
            <person name="Zhang X."/>
            <person name="Sun H."/>
            <person name="Wang H."/>
        </authorList>
    </citation>
    <scope>NUCLEOTIDE SEQUENCE [LARGE SCALE GENOMIC DNA]</scope>
    <source>
        <strain evidence="2">TB1705</strain>
        <tissue evidence="2">Leaf</tissue>
    </source>
</reference>
<protein>
    <recommendedName>
        <fullName evidence="1">Glutathione S-transferase</fullName>
        <ecNumber evidence="1">2.5.1.18</ecNumber>
    </recommendedName>
</protein>
<dbReference type="PANTHER" id="PTHR11260">
    <property type="entry name" value="GLUTATHIONE S-TRANSFERASE, GST, SUPERFAMILY, GST DOMAIN CONTAINING"/>
    <property type="match status" value="1"/>
</dbReference>
<dbReference type="InterPro" id="IPR045073">
    <property type="entry name" value="Omega/Tau-like"/>
</dbReference>
<dbReference type="AlphaFoldDB" id="A0A7J7M617"/>
<dbReference type="GO" id="GO:0005829">
    <property type="term" value="C:cytosol"/>
    <property type="evidence" value="ECO:0007669"/>
    <property type="project" value="UniProtKB-SubCell"/>
</dbReference>
<evidence type="ECO:0000313" key="2">
    <source>
        <dbReference type="EMBL" id="KAF6150341.1"/>
    </source>
</evidence>
<dbReference type="PANTHER" id="PTHR11260:SF676">
    <property type="entry name" value="GLUTATHIONE S-TRANSFERASE U8"/>
    <property type="match status" value="1"/>
</dbReference>
<keyword evidence="1" id="KW-0808">Transferase</keyword>
<dbReference type="Gene3D" id="1.20.1050.10">
    <property type="match status" value="1"/>
</dbReference>
<gene>
    <name evidence="2" type="ORF">GIB67_034040</name>
</gene>
<comment type="function">
    <text evidence="1">Is involved in the conjugation of reduced glutathione to a wide number of exogenous and endogenous hydrophobic electrophiles.</text>
</comment>
<dbReference type="Proteomes" id="UP000541444">
    <property type="component" value="Unassembled WGS sequence"/>
</dbReference>
<dbReference type="Gene3D" id="3.40.30.10">
    <property type="entry name" value="Glutaredoxin"/>
    <property type="match status" value="1"/>
</dbReference>
<organism evidence="2 3">
    <name type="scientific">Kingdonia uniflora</name>
    <dbReference type="NCBI Taxonomy" id="39325"/>
    <lineage>
        <taxon>Eukaryota</taxon>
        <taxon>Viridiplantae</taxon>
        <taxon>Streptophyta</taxon>
        <taxon>Embryophyta</taxon>
        <taxon>Tracheophyta</taxon>
        <taxon>Spermatophyta</taxon>
        <taxon>Magnoliopsida</taxon>
        <taxon>Ranunculales</taxon>
        <taxon>Circaeasteraceae</taxon>
        <taxon>Kingdonia</taxon>
    </lineage>
</organism>
<sequence length="81" mass="9557">MFQEDPCVGSWWKLIVESSIILEYIEETWLQKPLLPADPYEKAVARFWSKFVDDKSPRLYGFFMKVGEEQEKAVQEGLEIL</sequence>
<dbReference type="GO" id="GO:0004364">
    <property type="term" value="F:glutathione transferase activity"/>
    <property type="evidence" value="ECO:0007669"/>
    <property type="project" value="UniProtKB-UniRule"/>
</dbReference>
<dbReference type="OrthoDB" id="4951845at2759"/>
<comment type="subcellular location">
    <subcellularLocation>
        <location evidence="1">Cytoplasm</location>
        <location evidence="1">Cytosol</location>
    </subcellularLocation>
</comment>
<comment type="catalytic activity">
    <reaction evidence="1">
        <text>RX + glutathione = an S-substituted glutathione + a halide anion + H(+)</text>
        <dbReference type="Rhea" id="RHEA:16437"/>
        <dbReference type="ChEBI" id="CHEBI:15378"/>
        <dbReference type="ChEBI" id="CHEBI:16042"/>
        <dbReference type="ChEBI" id="CHEBI:17792"/>
        <dbReference type="ChEBI" id="CHEBI:57925"/>
        <dbReference type="ChEBI" id="CHEBI:90779"/>
        <dbReference type="EC" id="2.5.1.18"/>
    </reaction>
</comment>
<comment type="similarity">
    <text evidence="1">Belongs to the GST superfamily.</text>
</comment>
<dbReference type="SUPFAM" id="SSF47616">
    <property type="entry name" value="GST C-terminal domain-like"/>
    <property type="match status" value="1"/>
</dbReference>
<dbReference type="InterPro" id="IPR036282">
    <property type="entry name" value="Glutathione-S-Trfase_C_sf"/>
</dbReference>
<evidence type="ECO:0000256" key="1">
    <source>
        <dbReference type="RuleBase" id="RU369102"/>
    </source>
</evidence>
<dbReference type="GO" id="GO:0006749">
    <property type="term" value="P:glutathione metabolic process"/>
    <property type="evidence" value="ECO:0007669"/>
    <property type="project" value="TreeGrafter"/>
</dbReference>